<feature type="modified residue" description="4-aspartylphosphate" evidence="3">
    <location>
        <position position="457"/>
    </location>
</feature>
<dbReference type="GO" id="GO:0071474">
    <property type="term" value="P:cellular hyperosmotic response"/>
    <property type="evidence" value="ECO:0007669"/>
    <property type="project" value="EnsemblFungi"/>
</dbReference>
<dbReference type="GO" id="GO:0032956">
    <property type="term" value="P:regulation of actin cytoskeleton organization"/>
    <property type="evidence" value="ECO:0007669"/>
    <property type="project" value="EnsemblFungi"/>
</dbReference>
<dbReference type="InterPro" id="IPR001789">
    <property type="entry name" value="Sig_transdc_resp-reg_receiver"/>
</dbReference>
<keyword evidence="2" id="KW-0902">Two-component regulatory system</keyword>
<reference evidence="6 7" key="1">
    <citation type="submission" date="2016-03" db="EMBL/GenBank/DDBJ databases">
        <authorList>
            <person name="Devillers H."/>
        </authorList>
    </citation>
    <scope>NUCLEOTIDE SEQUENCE [LARGE SCALE GENOMIC DNA]</scope>
    <source>
        <strain evidence="6">CBS 10888</strain>
    </source>
</reference>
<evidence type="ECO:0000259" key="5">
    <source>
        <dbReference type="PROSITE" id="PS50110"/>
    </source>
</evidence>
<dbReference type="PANTHER" id="PTHR45339:SF1">
    <property type="entry name" value="HYBRID SIGNAL TRANSDUCTION HISTIDINE KINASE J"/>
    <property type="match status" value="1"/>
</dbReference>
<name>A0A1G4J7P9_9SACH</name>
<evidence type="ECO:0000256" key="4">
    <source>
        <dbReference type="SAM" id="MobiDB-lite"/>
    </source>
</evidence>
<protein>
    <submittedName>
        <fullName evidence="6">LADA_0D10770g1_1</fullName>
    </submittedName>
</protein>
<evidence type="ECO:0000313" key="7">
    <source>
        <dbReference type="Proteomes" id="UP000190274"/>
    </source>
</evidence>
<dbReference type="GO" id="GO:0007234">
    <property type="term" value="P:osmosensory signaling via phosphorelay pathway"/>
    <property type="evidence" value="ECO:0007669"/>
    <property type="project" value="EnsemblFungi"/>
</dbReference>
<dbReference type="EMBL" id="LT598454">
    <property type="protein sequence ID" value="SCU85913.1"/>
    <property type="molecule type" value="Genomic_DNA"/>
</dbReference>
<organism evidence="6 7">
    <name type="scientific">Lachancea dasiensis</name>
    <dbReference type="NCBI Taxonomy" id="1072105"/>
    <lineage>
        <taxon>Eukaryota</taxon>
        <taxon>Fungi</taxon>
        <taxon>Dikarya</taxon>
        <taxon>Ascomycota</taxon>
        <taxon>Saccharomycotina</taxon>
        <taxon>Saccharomycetes</taxon>
        <taxon>Saccharomycetales</taxon>
        <taxon>Saccharomycetaceae</taxon>
        <taxon>Lachancea</taxon>
    </lineage>
</organism>
<feature type="region of interest" description="Disordered" evidence="4">
    <location>
        <begin position="581"/>
        <end position="612"/>
    </location>
</feature>
<dbReference type="GO" id="GO:1900744">
    <property type="term" value="P:regulation of p38MAPK cascade"/>
    <property type="evidence" value="ECO:0007669"/>
    <property type="project" value="EnsemblFungi"/>
</dbReference>
<feature type="compositionally biased region" description="Polar residues" evidence="4">
    <location>
        <begin position="582"/>
        <end position="593"/>
    </location>
</feature>
<sequence>MSTYSGFRNSVASPSNLKGLVSTNEGVLKVWVRLEASSSSPNMTGQATAIEYVKTDTIDDLKDRIFAKFSSTRWAMENDNFGIAIGCLCNCGMGSKPLGDQQPIKDTARLELTRDQLLHPMPAKSIPMDIDHGAKSWQASRECSPKSSNVDSPLPPRARNTVGCTSSSTPMAPLRAINKESHLTEPCSFSPVRLGVSRRFSCNLNSGPILIEPSQDDLPRPQVHQSLLSPDEMVIDVCKVLFGGTSTQKAAEALIVFSHTDDIAVFNDVDDQLDDPIDQQVEEPIPFMEELADYKLIVDEEQLRKLSLTNDEENAEHKQAILLLPRGFEGDVNLPSPNVTSPTLTTSSNVPSLLPTSVPPHSALVEGEIGVVLSRDPIVQREASPFHLAMEPVTTEAITREKVFPKLNVLVVEDNMINQTILLSFLRKHKISYKAAKNGVEAVEKWKEGGIHLILMDLGLPLLSGIEAAKEIRLLEKQNGASPHALESGRVVVDGLQRDIPIEPFSIRRRKAPVIIVALTASNSVTDKAEAILAGCNDYLTKPVNLDWLTRKITEWGCMQALIDFNEWKEGHEKLLAEKDGTSAQVSGNSPLSVQRAAAPQVPSKLSDQFTV</sequence>
<dbReference type="GO" id="GO:0005737">
    <property type="term" value="C:cytoplasm"/>
    <property type="evidence" value="ECO:0007669"/>
    <property type="project" value="EnsemblFungi"/>
</dbReference>
<dbReference type="PROSITE" id="PS50110">
    <property type="entry name" value="RESPONSE_REGULATORY"/>
    <property type="match status" value="1"/>
</dbReference>
<gene>
    <name evidence="6" type="ORF">LADA_0D10770G</name>
</gene>
<evidence type="ECO:0000256" key="3">
    <source>
        <dbReference type="PROSITE-ProRule" id="PRU00169"/>
    </source>
</evidence>
<dbReference type="AlphaFoldDB" id="A0A1G4J7P9"/>
<keyword evidence="7" id="KW-1185">Reference proteome</keyword>
<feature type="compositionally biased region" description="Polar residues" evidence="4">
    <location>
        <begin position="137"/>
        <end position="151"/>
    </location>
</feature>
<dbReference type="SMART" id="SM00448">
    <property type="entry name" value="REC"/>
    <property type="match status" value="1"/>
</dbReference>
<dbReference type="Gene3D" id="3.40.50.2300">
    <property type="match status" value="1"/>
</dbReference>
<dbReference type="InterPro" id="IPR011006">
    <property type="entry name" value="CheY-like_superfamily"/>
</dbReference>
<dbReference type="Proteomes" id="UP000190274">
    <property type="component" value="Chromosome D"/>
</dbReference>
<dbReference type="OrthoDB" id="21225at2759"/>
<proteinExistence type="predicted"/>
<dbReference type="GO" id="GO:0031435">
    <property type="term" value="F:mitogen-activated protein kinase kinase kinase binding"/>
    <property type="evidence" value="ECO:0007669"/>
    <property type="project" value="EnsemblFungi"/>
</dbReference>
<evidence type="ECO:0000313" key="6">
    <source>
        <dbReference type="EMBL" id="SCU85913.1"/>
    </source>
</evidence>
<dbReference type="GO" id="GO:0071468">
    <property type="term" value="P:cellular response to acidic pH"/>
    <property type="evidence" value="ECO:0007669"/>
    <property type="project" value="EnsemblFungi"/>
</dbReference>
<dbReference type="CDD" id="cd17546">
    <property type="entry name" value="REC_hyHK_CKI1_RcsC-like"/>
    <property type="match status" value="1"/>
</dbReference>
<dbReference type="GO" id="GO:0030295">
    <property type="term" value="F:protein kinase activator activity"/>
    <property type="evidence" value="ECO:0007669"/>
    <property type="project" value="EnsemblFungi"/>
</dbReference>
<feature type="region of interest" description="Disordered" evidence="4">
    <location>
        <begin position="134"/>
        <end position="167"/>
    </location>
</feature>
<feature type="domain" description="Response regulatory" evidence="5">
    <location>
        <begin position="408"/>
        <end position="557"/>
    </location>
</feature>
<dbReference type="GO" id="GO:0000156">
    <property type="term" value="F:phosphorelay response regulator activity"/>
    <property type="evidence" value="ECO:0007669"/>
    <property type="project" value="EnsemblFungi"/>
</dbReference>
<dbReference type="Pfam" id="PF00072">
    <property type="entry name" value="Response_reg"/>
    <property type="match status" value="1"/>
</dbReference>
<evidence type="ECO:0000256" key="1">
    <source>
        <dbReference type="ARBA" id="ARBA00022553"/>
    </source>
</evidence>
<dbReference type="FunFam" id="3.40.50.2300:FF:000146">
    <property type="entry name" value="Putative two-component response regulator SSK1p"/>
    <property type="match status" value="1"/>
</dbReference>
<dbReference type="SUPFAM" id="SSF52172">
    <property type="entry name" value="CheY-like"/>
    <property type="match status" value="1"/>
</dbReference>
<accession>A0A1G4J7P9</accession>
<dbReference type="STRING" id="1266660.A0A1G4J7P9"/>
<keyword evidence="1 3" id="KW-0597">Phosphoprotein</keyword>
<dbReference type="PANTHER" id="PTHR45339">
    <property type="entry name" value="HYBRID SIGNAL TRANSDUCTION HISTIDINE KINASE J"/>
    <property type="match status" value="1"/>
</dbReference>
<evidence type="ECO:0000256" key="2">
    <source>
        <dbReference type="ARBA" id="ARBA00023012"/>
    </source>
</evidence>